<dbReference type="Gene3D" id="3.90.78.10">
    <property type="entry name" value="UDP-N-acetylenolpyruvoylglucosamine reductase, C-terminal domain"/>
    <property type="match status" value="1"/>
</dbReference>
<evidence type="ECO:0000256" key="14">
    <source>
        <dbReference type="ARBA" id="ARBA00023316"/>
    </source>
</evidence>
<comment type="subcellular location">
    <subcellularLocation>
        <location evidence="3 16">Cytoplasm</location>
    </subcellularLocation>
</comment>
<dbReference type="EMBL" id="RBIJ01000001">
    <property type="protein sequence ID" value="RKQ88487.1"/>
    <property type="molecule type" value="Genomic_DNA"/>
</dbReference>
<keyword evidence="13 16" id="KW-0131">Cell cycle</keyword>
<dbReference type="GO" id="GO:0051301">
    <property type="term" value="P:cell division"/>
    <property type="evidence" value="ECO:0007669"/>
    <property type="project" value="UniProtKB-KW"/>
</dbReference>
<dbReference type="NCBIfam" id="TIGR00179">
    <property type="entry name" value="murB"/>
    <property type="match status" value="1"/>
</dbReference>
<evidence type="ECO:0000256" key="12">
    <source>
        <dbReference type="ARBA" id="ARBA00023002"/>
    </source>
</evidence>
<dbReference type="PANTHER" id="PTHR21071:SF4">
    <property type="entry name" value="UDP-N-ACETYLENOLPYRUVOYLGLUCOSAMINE REDUCTASE"/>
    <property type="match status" value="1"/>
</dbReference>
<keyword evidence="6 16" id="KW-0132">Cell division</keyword>
<evidence type="ECO:0000256" key="3">
    <source>
        <dbReference type="ARBA" id="ARBA00004496"/>
    </source>
</evidence>
<dbReference type="InterPro" id="IPR006094">
    <property type="entry name" value="Oxid_FAD_bind_N"/>
</dbReference>
<comment type="cofactor">
    <cofactor evidence="1 16">
        <name>FAD</name>
        <dbReference type="ChEBI" id="CHEBI:57692"/>
    </cofactor>
</comment>
<proteinExistence type="inferred from homology"/>
<feature type="domain" description="FAD-binding PCMH-type" evidence="17">
    <location>
        <begin position="30"/>
        <end position="206"/>
    </location>
</feature>
<feature type="active site" evidence="16">
    <location>
        <position position="185"/>
    </location>
</feature>
<evidence type="ECO:0000256" key="6">
    <source>
        <dbReference type="ARBA" id="ARBA00022618"/>
    </source>
</evidence>
<evidence type="ECO:0000256" key="8">
    <source>
        <dbReference type="ARBA" id="ARBA00022827"/>
    </source>
</evidence>
<dbReference type="GO" id="GO:0071949">
    <property type="term" value="F:FAD binding"/>
    <property type="evidence" value="ECO:0007669"/>
    <property type="project" value="InterPro"/>
</dbReference>
<evidence type="ECO:0000313" key="18">
    <source>
        <dbReference type="EMBL" id="RKQ88487.1"/>
    </source>
</evidence>
<evidence type="ECO:0000256" key="16">
    <source>
        <dbReference type="HAMAP-Rule" id="MF_00037"/>
    </source>
</evidence>
<reference evidence="18 19" key="1">
    <citation type="submission" date="2018-10" db="EMBL/GenBank/DDBJ databases">
        <title>Genomic Encyclopedia of Type Strains, Phase IV (KMG-IV): sequencing the most valuable type-strain genomes for metagenomic binning, comparative biology and taxonomic classification.</title>
        <authorList>
            <person name="Goeker M."/>
        </authorList>
    </citation>
    <scope>NUCLEOTIDE SEQUENCE [LARGE SCALE GENOMIC DNA]</scope>
    <source>
        <strain evidence="18 19">DSM 22653</strain>
    </source>
</reference>
<dbReference type="SUPFAM" id="SSF56194">
    <property type="entry name" value="Uridine diphospho-N-Acetylenolpyruvylglucosamine reductase, MurB, C-terminal domain"/>
    <property type="match status" value="1"/>
</dbReference>
<organism evidence="18 19">
    <name type="scientific">Brockia lithotrophica</name>
    <dbReference type="NCBI Taxonomy" id="933949"/>
    <lineage>
        <taxon>Bacteria</taxon>
        <taxon>Bacillati</taxon>
        <taxon>Bacillota</taxon>
        <taxon>Bacilli</taxon>
        <taxon>Bacillales</taxon>
        <taxon>Bacillales Family X. Incertae Sedis</taxon>
        <taxon>Brockia</taxon>
    </lineage>
</organism>
<comment type="similarity">
    <text evidence="16">Belongs to the MurB family.</text>
</comment>
<dbReference type="HAMAP" id="MF_00037">
    <property type="entry name" value="MurB"/>
    <property type="match status" value="1"/>
</dbReference>
<dbReference type="Gene3D" id="3.30.465.10">
    <property type="match status" value="1"/>
</dbReference>
<comment type="pathway">
    <text evidence="4 16">Cell wall biogenesis; peptidoglycan biosynthesis.</text>
</comment>
<evidence type="ECO:0000256" key="2">
    <source>
        <dbReference type="ARBA" id="ARBA00003921"/>
    </source>
</evidence>
<keyword evidence="5 16" id="KW-0963">Cytoplasm</keyword>
<dbReference type="GO" id="GO:0071555">
    <property type="term" value="P:cell wall organization"/>
    <property type="evidence" value="ECO:0007669"/>
    <property type="project" value="UniProtKB-KW"/>
</dbReference>
<evidence type="ECO:0000256" key="5">
    <source>
        <dbReference type="ARBA" id="ARBA00022490"/>
    </source>
</evidence>
<gene>
    <name evidence="16" type="primary">murB</name>
    <name evidence="18" type="ORF">C7438_0120</name>
</gene>
<evidence type="ECO:0000259" key="17">
    <source>
        <dbReference type="PROSITE" id="PS51387"/>
    </source>
</evidence>
<evidence type="ECO:0000256" key="13">
    <source>
        <dbReference type="ARBA" id="ARBA00023306"/>
    </source>
</evidence>
<dbReference type="PANTHER" id="PTHR21071">
    <property type="entry name" value="UDP-N-ACETYLENOLPYRUVOYLGLUCOSAMINE REDUCTASE"/>
    <property type="match status" value="1"/>
</dbReference>
<name>A0A660L3G6_9BACL</name>
<dbReference type="GO" id="GO:0008360">
    <property type="term" value="P:regulation of cell shape"/>
    <property type="evidence" value="ECO:0007669"/>
    <property type="project" value="UniProtKB-KW"/>
</dbReference>
<dbReference type="GO" id="GO:0005829">
    <property type="term" value="C:cytosol"/>
    <property type="evidence" value="ECO:0007669"/>
    <property type="project" value="TreeGrafter"/>
</dbReference>
<dbReference type="InterPro" id="IPR036635">
    <property type="entry name" value="MurB_C_sf"/>
</dbReference>
<feature type="active site" evidence="16">
    <location>
        <position position="305"/>
    </location>
</feature>
<evidence type="ECO:0000256" key="4">
    <source>
        <dbReference type="ARBA" id="ARBA00004752"/>
    </source>
</evidence>
<dbReference type="NCBIfam" id="NF010480">
    <property type="entry name" value="PRK13905.1"/>
    <property type="match status" value="1"/>
</dbReference>
<evidence type="ECO:0000256" key="9">
    <source>
        <dbReference type="ARBA" id="ARBA00022857"/>
    </source>
</evidence>
<dbReference type="InterPro" id="IPR003170">
    <property type="entry name" value="MurB"/>
</dbReference>
<keyword evidence="12 16" id="KW-0560">Oxidoreductase</keyword>
<dbReference type="Pfam" id="PF01565">
    <property type="entry name" value="FAD_binding_4"/>
    <property type="match status" value="1"/>
</dbReference>
<evidence type="ECO:0000256" key="1">
    <source>
        <dbReference type="ARBA" id="ARBA00001974"/>
    </source>
</evidence>
<dbReference type="Gene3D" id="3.30.43.10">
    <property type="entry name" value="Uridine Diphospho-n-acetylenolpyruvylglucosamine Reductase, domain 2"/>
    <property type="match status" value="1"/>
</dbReference>
<evidence type="ECO:0000256" key="7">
    <source>
        <dbReference type="ARBA" id="ARBA00022630"/>
    </source>
</evidence>
<comment type="caution">
    <text evidence="18">The sequence shown here is derived from an EMBL/GenBank/DDBJ whole genome shotgun (WGS) entry which is preliminary data.</text>
</comment>
<dbReference type="UniPathway" id="UPA00219"/>
<evidence type="ECO:0000313" key="19">
    <source>
        <dbReference type="Proteomes" id="UP000267019"/>
    </source>
</evidence>
<evidence type="ECO:0000256" key="11">
    <source>
        <dbReference type="ARBA" id="ARBA00022984"/>
    </source>
</evidence>
<dbReference type="InterPro" id="IPR036318">
    <property type="entry name" value="FAD-bd_PCMH-like_sf"/>
</dbReference>
<feature type="active site" description="Proton donor" evidence="16">
    <location>
        <position position="235"/>
    </location>
</feature>
<dbReference type="RefSeq" id="WP_121443422.1">
    <property type="nucleotide sequence ID" value="NZ_RBIJ01000001.1"/>
</dbReference>
<dbReference type="GO" id="GO:0008762">
    <property type="term" value="F:UDP-N-acetylmuramate dehydrogenase activity"/>
    <property type="evidence" value="ECO:0007669"/>
    <property type="project" value="UniProtKB-UniRule"/>
</dbReference>
<dbReference type="InterPro" id="IPR016169">
    <property type="entry name" value="FAD-bd_PCMH_sub2"/>
</dbReference>
<dbReference type="Proteomes" id="UP000267019">
    <property type="component" value="Unassembled WGS sequence"/>
</dbReference>
<dbReference type="InterPro" id="IPR016167">
    <property type="entry name" value="FAD-bd_PCMH_sub1"/>
</dbReference>
<keyword evidence="8 16" id="KW-0274">FAD</keyword>
<dbReference type="AlphaFoldDB" id="A0A660L3G6"/>
<dbReference type="InterPro" id="IPR016166">
    <property type="entry name" value="FAD-bd_PCMH"/>
</dbReference>
<keyword evidence="9 16" id="KW-0521">NADP</keyword>
<sequence>MHPALRRLADLAFTRVRFRELLAPYTTWRIGGPADALVDVGTPEELERLFAFLREEGIPWFLLGHGSNVLFGDGGFRGVVFRLVGAFRTLAVSPQGGDISCPPGTVLVIAGGGASLPGLASFAARQGLAGLEFAGGIPGTVGGAVVMNAGAHGGEVKDVLRSVRLFTPDGREVVAGPESLRFSYRTSILQKERAVVVEAAFCLRPDDPEEIRARLAAFRERRARTQPVTARTAGSVFRNPPGDYAGRLIDAAGLKGLRVGGAVVSSVHANFIENAGGATARDVRALIERIQDEVYRKFGVRLETEVVVVGEG</sequence>
<dbReference type="InterPro" id="IPR011601">
    <property type="entry name" value="MurB_C"/>
</dbReference>
<keyword evidence="14 16" id="KW-0961">Cell wall biogenesis/degradation</keyword>
<dbReference type="GO" id="GO:0009252">
    <property type="term" value="P:peptidoglycan biosynthetic process"/>
    <property type="evidence" value="ECO:0007669"/>
    <property type="project" value="UniProtKB-UniRule"/>
</dbReference>
<evidence type="ECO:0000256" key="10">
    <source>
        <dbReference type="ARBA" id="ARBA00022960"/>
    </source>
</evidence>
<keyword evidence="10 16" id="KW-0133">Cell shape</keyword>
<dbReference type="Pfam" id="PF02873">
    <property type="entry name" value="MurB_C"/>
    <property type="match status" value="1"/>
</dbReference>
<comment type="function">
    <text evidence="2 16">Cell wall formation.</text>
</comment>
<dbReference type="PROSITE" id="PS51387">
    <property type="entry name" value="FAD_PCMH"/>
    <property type="match status" value="1"/>
</dbReference>
<keyword evidence="7 16" id="KW-0285">Flavoprotein</keyword>
<comment type="catalytic activity">
    <reaction evidence="15 16">
        <text>UDP-N-acetyl-alpha-D-muramate + NADP(+) = UDP-N-acetyl-3-O-(1-carboxyvinyl)-alpha-D-glucosamine + NADPH + H(+)</text>
        <dbReference type="Rhea" id="RHEA:12248"/>
        <dbReference type="ChEBI" id="CHEBI:15378"/>
        <dbReference type="ChEBI" id="CHEBI:57783"/>
        <dbReference type="ChEBI" id="CHEBI:58349"/>
        <dbReference type="ChEBI" id="CHEBI:68483"/>
        <dbReference type="ChEBI" id="CHEBI:70757"/>
        <dbReference type="EC" id="1.3.1.98"/>
    </reaction>
</comment>
<dbReference type="OrthoDB" id="9804753at2"/>
<dbReference type="EC" id="1.3.1.98" evidence="16"/>
<keyword evidence="19" id="KW-1185">Reference proteome</keyword>
<evidence type="ECO:0000256" key="15">
    <source>
        <dbReference type="ARBA" id="ARBA00048914"/>
    </source>
</evidence>
<protein>
    <recommendedName>
        <fullName evidence="16">UDP-N-acetylenolpyruvoylglucosamine reductase</fullName>
        <ecNumber evidence="16">1.3.1.98</ecNumber>
    </recommendedName>
    <alternativeName>
        <fullName evidence="16">UDP-N-acetylmuramate dehydrogenase</fullName>
    </alternativeName>
</protein>
<accession>A0A660L3G6</accession>
<keyword evidence="11 16" id="KW-0573">Peptidoglycan synthesis</keyword>
<dbReference type="SUPFAM" id="SSF56176">
    <property type="entry name" value="FAD-binding/transporter-associated domain-like"/>
    <property type="match status" value="1"/>
</dbReference>